<reference evidence="1 2" key="1">
    <citation type="submission" date="2023-01" db="EMBL/GenBank/DDBJ databases">
        <title>Xanthomonas hawaiianensis sp. nov. isolated from Araceae family in Hawaii.</title>
        <authorList>
            <person name="Chunag S.-C."/>
            <person name="Dobhal S."/>
            <person name="Alvarez A."/>
            <person name="Arif M."/>
        </authorList>
    </citation>
    <scope>NUCLEOTIDE SEQUENCE [LARGE SCALE GENOMIC DNA]</scope>
    <source>
        <strain evidence="1 2">A2111</strain>
    </source>
</reference>
<evidence type="ECO:0000313" key="1">
    <source>
        <dbReference type="EMBL" id="MDS9991515.1"/>
    </source>
</evidence>
<name>A0ABU2I065_9XANT</name>
<comment type="caution">
    <text evidence="1">The sequence shown here is derived from an EMBL/GenBank/DDBJ whole genome shotgun (WGS) entry which is preliminary data.</text>
</comment>
<sequence>MNETYEREKRARTFAQYIRDTWSGPLSRDQKEQMGKSILEEVYGAPDRDSLESIIIAALREKNIDPDDLGIKWSLDGD</sequence>
<accession>A0ABU2I065</accession>
<dbReference type="RefSeq" id="WP_209230116.1">
    <property type="nucleotide sequence ID" value="NZ_JAGHXG010000005.1"/>
</dbReference>
<dbReference type="EMBL" id="JAQMHB010000001">
    <property type="protein sequence ID" value="MDS9991515.1"/>
    <property type="molecule type" value="Genomic_DNA"/>
</dbReference>
<keyword evidence="2" id="KW-1185">Reference proteome</keyword>
<evidence type="ECO:0000313" key="2">
    <source>
        <dbReference type="Proteomes" id="UP001260534"/>
    </source>
</evidence>
<protein>
    <submittedName>
        <fullName evidence="1">Uncharacterized protein</fullName>
    </submittedName>
</protein>
<organism evidence="1 2">
    <name type="scientific">Xanthomonas hawaiiensis</name>
    <dbReference type="NCBI Taxonomy" id="3003247"/>
    <lineage>
        <taxon>Bacteria</taxon>
        <taxon>Pseudomonadati</taxon>
        <taxon>Pseudomonadota</taxon>
        <taxon>Gammaproteobacteria</taxon>
        <taxon>Lysobacterales</taxon>
        <taxon>Lysobacteraceae</taxon>
        <taxon>Xanthomonas</taxon>
    </lineage>
</organism>
<proteinExistence type="predicted"/>
<dbReference type="Proteomes" id="UP001260534">
    <property type="component" value="Unassembled WGS sequence"/>
</dbReference>
<gene>
    <name evidence="1" type="ORF">PNQ69_01920</name>
</gene>